<dbReference type="AlphaFoldDB" id="A0A0D0V1U2"/>
<dbReference type="GO" id="GO:0005737">
    <property type="term" value="C:cytoplasm"/>
    <property type="evidence" value="ECO:0007669"/>
    <property type="project" value="TreeGrafter"/>
</dbReference>
<dbReference type="PANTHER" id="PTHR42940:SF8">
    <property type="entry name" value="VACUOLAR PROTEIN SORTING-ASSOCIATED PROTEIN 11"/>
    <property type="match status" value="1"/>
</dbReference>
<keyword evidence="8" id="KW-1185">Reference proteome</keyword>
<evidence type="ECO:0000256" key="1">
    <source>
        <dbReference type="ARBA" id="ARBA00001947"/>
    </source>
</evidence>
<name>A0A0D0V1U2_9TREE</name>
<evidence type="ECO:0000256" key="3">
    <source>
        <dbReference type="ARBA" id="ARBA00022723"/>
    </source>
</evidence>
<protein>
    <submittedName>
        <fullName evidence="7">Alcohol dehydrogenase</fullName>
    </submittedName>
</protein>
<dbReference type="Pfam" id="PF08240">
    <property type="entry name" value="ADH_N"/>
    <property type="match status" value="1"/>
</dbReference>
<dbReference type="OrthoDB" id="1879366at2759"/>
<keyword evidence="3" id="KW-0479">Metal-binding</keyword>
<dbReference type="Proteomes" id="UP000053392">
    <property type="component" value="Unassembled WGS sequence"/>
</dbReference>
<dbReference type="InterPro" id="IPR036291">
    <property type="entry name" value="NAD(P)-bd_dom_sf"/>
</dbReference>
<organism evidence="7 8">
    <name type="scientific">Cryptococcus deuterogattii Ram5</name>
    <dbReference type="NCBI Taxonomy" id="1296110"/>
    <lineage>
        <taxon>Eukaryota</taxon>
        <taxon>Fungi</taxon>
        <taxon>Dikarya</taxon>
        <taxon>Basidiomycota</taxon>
        <taxon>Agaricomycotina</taxon>
        <taxon>Tremellomycetes</taxon>
        <taxon>Tremellales</taxon>
        <taxon>Cryptococcaceae</taxon>
        <taxon>Cryptococcus</taxon>
        <taxon>Cryptococcus gattii species complex</taxon>
    </lineage>
</organism>
<dbReference type="CDD" id="cd08297">
    <property type="entry name" value="CAD3"/>
    <property type="match status" value="1"/>
</dbReference>
<reference evidence="7 8" key="1">
    <citation type="submission" date="2015-01" db="EMBL/GenBank/DDBJ databases">
        <title>The Genome Sequence of Cryptococcus gattii Ram5.</title>
        <authorList>
            <consortium name="The Broad Institute Genomics Platform"/>
            <person name="Cuomo C."/>
            <person name="Litvintseva A."/>
            <person name="Chen Y."/>
            <person name="Heitman J."/>
            <person name="Sun S."/>
            <person name="Springer D."/>
            <person name="Dromer F."/>
            <person name="Young S."/>
            <person name="Zeng Q."/>
            <person name="Gargeya S."/>
            <person name="Abouelleil A."/>
            <person name="Alvarado L."/>
            <person name="Chapman S.B."/>
            <person name="Gainer-Dewar J."/>
            <person name="Goldberg J."/>
            <person name="Griggs A."/>
            <person name="Gujja S."/>
            <person name="Hansen M."/>
            <person name="Howarth C."/>
            <person name="Imamovic A."/>
            <person name="Larimer J."/>
            <person name="Murphy C."/>
            <person name="Naylor J."/>
            <person name="Pearson M."/>
            <person name="Priest M."/>
            <person name="Roberts A."/>
            <person name="Saif S."/>
            <person name="Shea T."/>
            <person name="Sykes S."/>
            <person name="Wortman J."/>
            <person name="Nusbaum C."/>
            <person name="Birren B."/>
        </authorList>
    </citation>
    <scope>NUCLEOTIDE SEQUENCE [LARGE SCALE GENOMIC DNA]</scope>
    <source>
        <strain evidence="7 8">Ram5</strain>
    </source>
</reference>
<keyword evidence="4" id="KW-0862">Zinc</keyword>
<evidence type="ECO:0000256" key="5">
    <source>
        <dbReference type="ARBA" id="ARBA00023002"/>
    </source>
</evidence>
<comment type="similarity">
    <text evidence="2">Belongs to the zinc-containing alcohol dehydrogenase family.</text>
</comment>
<feature type="domain" description="Enoyl reductase (ER)" evidence="6">
    <location>
        <begin position="19"/>
        <end position="288"/>
    </location>
</feature>
<evidence type="ECO:0000256" key="4">
    <source>
        <dbReference type="ARBA" id="ARBA00022833"/>
    </source>
</evidence>
<evidence type="ECO:0000313" key="8">
    <source>
        <dbReference type="Proteomes" id="UP000053392"/>
    </source>
</evidence>
<dbReference type="InterPro" id="IPR013154">
    <property type="entry name" value="ADH-like_N"/>
</dbReference>
<dbReference type="SUPFAM" id="SSF50129">
    <property type="entry name" value="GroES-like"/>
    <property type="match status" value="1"/>
</dbReference>
<dbReference type="Gene3D" id="3.40.50.720">
    <property type="entry name" value="NAD(P)-binding Rossmann-like Domain"/>
    <property type="match status" value="1"/>
</dbReference>
<dbReference type="GO" id="GO:0008270">
    <property type="term" value="F:zinc ion binding"/>
    <property type="evidence" value="ECO:0007669"/>
    <property type="project" value="InterPro"/>
</dbReference>
<dbReference type="PANTHER" id="PTHR42940">
    <property type="entry name" value="ALCOHOL DEHYDROGENASE 1-RELATED"/>
    <property type="match status" value="1"/>
</dbReference>
<dbReference type="SMART" id="SM00829">
    <property type="entry name" value="PKS_ER"/>
    <property type="match status" value="1"/>
</dbReference>
<evidence type="ECO:0000256" key="2">
    <source>
        <dbReference type="ARBA" id="ARBA00008072"/>
    </source>
</evidence>
<dbReference type="PROSITE" id="PS00059">
    <property type="entry name" value="ADH_ZINC"/>
    <property type="match status" value="1"/>
</dbReference>
<dbReference type="Gene3D" id="3.90.180.10">
    <property type="entry name" value="Medium-chain alcohol dehydrogenases, catalytic domain"/>
    <property type="match status" value="1"/>
</dbReference>
<dbReference type="GO" id="GO:0004022">
    <property type="term" value="F:alcohol dehydrogenase (NAD+) activity"/>
    <property type="evidence" value="ECO:0007669"/>
    <property type="project" value="TreeGrafter"/>
</dbReference>
<sequence>MSSSSIPAKMRALVVPQPGVDYYTLQEQDTPSPKGTKVLLHIKASGLCHTDSMVRDGSFGGNWPIIGGHEPAGEVVAVGDNVEGVSIGERVVALLPRDPCGKCPDCTIGDWKYCKSIKFGGINANGYFSEYALVEAKFCVHIPDPMSFEQAAPLSCAGVTVYAGIKKAQLKPGDVIAISGVGALGYLGVQFAKAIGLKVVAIDTRIEALELVRLLDDDRRPDLIIDASRSKAEDALDAINGLRPSGYRGWAGVDGKPMMMAASVLTSPAISSYQYAADLTRCHGTLILLAQPTKVEFQYPTFLARDITLRGSLHGNEIDLKDTVELAHKCNIKSEVKTFTVNQHKEMLDAVKSDTWKGKAVLVF</sequence>
<proteinExistence type="inferred from homology"/>
<dbReference type="InterPro" id="IPR020843">
    <property type="entry name" value="ER"/>
</dbReference>
<dbReference type="HOGENOM" id="CLU_026673_20_1_1"/>
<dbReference type="InterPro" id="IPR011032">
    <property type="entry name" value="GroES-like_sf"/>
</dbReference>
<accession>A0A0D0V1U2</accession>
<dbReference type="InterPro" id="IPR002328">
    <property type="entry name" value="ADH_Zn_CS"/>
</dbReference>
<evidence type="ECO:0000313" key="7">
    <source>
        <dbReference type="EMBL" id="KIR40464.1"/>
    </source>
</evidence>
<gene>
    <name evidence="7" type="ORF">I313_03790</name>
</gene>
<dbReference type="EMBL" id="KN847903">
    <property type="protein sequence ID" value="KIR40464.1"/>
    <property type="molecule type" value="Genomic_DNA"/>
</dbReference>
<comment type="cofactor">
    <cofactor evidence="1">
        <name>Zn(2+)</name>
        <dbReference type="ChEBI" id="CHEBI:29105"/>
    </cofactor>
</comment>
<evidence type="ECO:0000259" key="6">
    <source>
        <dbReference type="SMART" id="SM00829"/>
    </source>
</evidence>
<dbReference type="SUPFAM" id="SSF51735">
    <property type="entry name" value="NAD(P)-binding Rossmann-fold domains"/>
    <property type="match status" value="1"/>
</dbReference>
<keyword evidence="5" id="KW-0560">Oxidoreductase</keyword>